<proteinExistence type="predicted"/>
<dbReference type="AlphaFoldDB" id="A0A0R1E8E8"/>
<keyword evidence="3" id="KW-1185">Reference proteome</keyword>
<dbReference type="Proteomes" id="UP000002282">
    <property type="component" value="Unassembled WGS sequence"/>
</dbReference>
<dbReference type="OrthoDB" id="7869941at2759"/>
<dbReference type="EMBL" id="CH891887">
    <property type="protein sequence ID" value="KRK05333.1"/>
    <property type="molecule type" value="Genomic_DNA"/>
</dbReference>
<sequence length="182" mass="20975">MNKLSNGRGRLSFYINYEMKFFVLLIYICSVFKCGQPINLKNFFTSTTPYSLADHVIAFPVCANCTSEKHFRTTTDFYCHYEDDSSIEERVRESGNMYADCLPDQFIMTRNIQWYCCFRSPELGCSALIGRKFYDKKIYSCKTCKRFCSGTKQTYVNDPDGSNEVLAYGSLVLLAFLVLCTC</sequence>
<evidence type="ECO:0000313" key="2">
    <source>
        <dbReference type="EMBL" id="KRK05333.1"/>
    </source>
</evidence>
<dbReference type="KEGG" id="dya:Dyak_GE28873"/>
<organism evidence="2 3">
    <name type="scientific">Drosophila yakuba</name>
    <name type="common">Fruit fly</name>
    <dbReference type="NCBI Taxonomy" id="7245"/>
    <lineage>
        <taxon>Eukaryota</taxon>
        <taxon>Metazoa</taxon>
        <taxon>Ecdysozoa</taxon>
        <taxon>Arthropoda</taxon>
        <taxon>Hexapoda</taxon>
        <taxon>Insecta</taxon>
        <taxon>Pterygota</taxon>
        <taxon>Neoptera</taxon>
        <taxon>Endopterygota</taxon>
        <taxon>Diptera</taxon>
        <taxon>Brachycera</taxon>
        <taxon>Muscomorpha</taxon>
        <taxon>Ephydroidea</taxon>
        <taxon>Drosophilidae</taxon>
        <taxon>Drosophila</taxon>
        <taxon>Sophophora</taxon>
    </lineage>
</organism>
<reference evidence="2 3" key="1">
    <citation type="journal article" date="2007" name="Nature">
        <title>Evolution of genes and genomes on the Drosophila phylogeny.</title>
        <authorList>
            <consortium name="Drosophila 12 Genomes Consortium"/>
            <person name="Clark A.G."/>
            <person name="Eisen M.B."/>
            <person name="Smith D.R."/>
            <person name="Bergman C.M."/>
            <person name="Oliver B."/>
            <person name="Markow T.A."/>
            <person name="Kaufman T.C."/>
            <person name="Kellis M."/>
            <person name="Gelbart W."/>
            <person name="Iyer V.N."/>
            <person name="Pollard D.A."/>
            <person name="Sackton T.B."/>
            <person name="Larracuente A.M."/>
            <person name="Singh N.D."/>
            <person name="Abad J.P."/>
            <person name="Abt D.N."/>
            <person name="Adryan B."/>
            <person name="Aguade M."/>
            <person name="Akashi H."/>
            <person name="Anderson W.W."/>
            <person name="Aquadro C.F."/>
            <person name="Ardell D.H."/>
            <person name="Arguello R."/>
            <person name="Artieri C.G."/>
            <person name="Barbash D.A."/>
            <person name="Barker D."/>
            <person name="Barsanti P."/>
            <person name="Batterham P."/>
            <person name="Batzoglou S."/>
            <person name="Begun D."/>
            <person name="Bhutkar A."/>
            <person name="Blanco E."/>
            <person name="Bosak S.A."/>
            <person name="Bradley R.K."/>
            <person name="Brand A.D."/>
            <person name="Brent M.R."/>
            <person name="Brooks A.N."/>
            <person name="Brown R.H."/>
            <person name="Butlin R.K."/>
            <person name="Caggese C."/>
            <person name="Calvi B.R."/>
            <person name="Bernardo de Carvalho A."/>
            <person name="Caspi A."/>
            <person name="Castrezana S."/>
            <person name="Celniker S.E."/>
            <person name="Chang J.L."/>
            <person name="Chapple C."/>
            <person name="Chatterji S."/>
            <person name="Chinwalla A."/>
            <person name="Civetta A."/>
            <person name="Clifton S.W."/>
            <person name="Comeron J.M."/>
            <person name="Costello J.C."/>
            <person name="Coyne J.A."/>
            <person name="Daub J."/>
            <person name="David R.G."/>
            <person name="Delcher A.L."/>
            <person name="Delehaunty K."/>
            <person name="Do C.B."/>
            <person name="Ebling H."/>
            <person name="Edwards K."/>
            <person name="Eickbush T."/>
            <person name="Evans J.D."/>
            <person name="Filipski A."/>
            <person name="Findeiss S."/>
            <person name="Freyhult E."/>
            <person name="Fulton L."/>
            <person name="Fulton R."/>
            <person name="Garcia A.C."/>
            <person name="Gardiner A."/>
            <person name="Garfield D.A."/>
            <person name="Garvin B.E."/>
            <person name="Gibson G."/>
            <person name="Gilbert D."/>
            <person name="Gnerre S."/>
            <person name="Godfrey J."/>
            <person name="Good R."/>
            <person name="Gotea V."/>
            <person name="Gravely B."/>
            <person name="Greenberg A.J."/>
            <person name="Griffiths-Jones S."/>
            <person name="Gross S."/>
            <person name="Guigo R."/>
            <person name="Gustafson E.A."/>
            <person name="Haerty W."/>
            <person name="Hahn M.W."/>
            <person name="Halligan D.L."/>
            <person name="Halpern A.L."/>
            <person name="Halter G.M."/>
            <person name="Han M.V."/>
            <person name="Heger A."/>
            <person name="Hillier L."/>
            <person name="Hinrichs A.S."/>
            <person name="Holmes I."/>
            <person name="Hoskins R.A."/>
            <person name="Hubisz M.J."/>
            <person name="Hultmark D."/>
            <person name="Huntley M.A."/>
            <person name="Jaffe D.B."/>
            <person name="Jagadeeshan S."/>
            <person name="Jeck W.R."/>
            <person name="Johnson J."/>
            <person name="Jones C.D."/>
            <person name="Jordan W.C."/>
            <person name="Karpen G.H."/>
            <person name="Kataoka E."/>
            <person name="Keightley P.D."/>
            <person name="Kheradpour P."/>
            <person name="Kirkness E.F."/>
            <person name="Koerich L.B."/>
            <person name="Kristiansen K."/>
            <person name="Kudrna D."/>
            <person name="Kulathinal R.J."/>
            <person name="Kumar S."/>
            <person name="Kwok R."/>
            <person name="Lander E."/>
            <person name="Langley C.H."/>
            <person name="Lapoint R."/>
            <person name="Lazzaro B.P."/>
            <person name="Lee S.J."/>
            <person name="Levesque L."/>
            <person name="Li R."/>
            <person name="Lin C.F."/>
            <person name="Lin M.F."/>
            <person name="Lindblad-Toh K."/>
            <person name="Llopart A."/>
            <person name="Long M."/>
            <person name="Low L."/>
            <person name="Lozovsky E."/>
            <person name="Lu J."/>
            <person name="Luo M."/>
            <person name="Machado C.A."/>
            <person name="Makalowski W."/>
            <person name="Marzo M."/>
            <person name="Matsuda M."/>
            <person name="Matzkin L."/>
            <person name="McAllister B."/>
            <person name="McBride C.S."/>
            <person name="McKernan B."/>
            <person name="McKernan K."/>
            <person name="Mendez-Lago M."/>
            <person name="Minx P."/>
            <person name="Mollenhauer M.U."/>
            <person name="Montooth K."/>
            <person name="Mount S.M."/>
            <person name="Mu X."/>
            <person name="Myers E."/>
            <person name="Negre B."/>
            <person name="Newfeld S."/>
            <person name="Nielsen R."/>
            <person name="Noor M.A."/>
            <person name="O'Grady P."/>
            <person name="Pachter L."/>
            <person name="Papaceit M."/>
            <person name="Parisi M.J."/>
            <person name="Parisi M."/>
            <person name="Parts L."/>
            <person name="Pedersen J.S."/>
            <person name="Pesole G."/>
            <person name="Phillippy A.M."/>
            <person name="Ponting C.P."/>
            <person name="Pop M."/>
            <person name="Porcelli D."/>
            <person name="Powell J.R."/>
            <person name="Prohaska S."/>
            <person name="Pruitt K."/>
            <person name="Puig M."/>
            <person name="Quesneville H."/>
            <person name="Ram K.R."/>
            <person name="Rand D."/>
            <person name="Rasmussen M.D."/>
            <person name="Reed L.K."/>
            <person name="Reenan R."/>
            <person name="Reily A."/>
            <person name="Remington K.A."/>
            <person name="Rieger T.T."/>
            <person name="Ritchie M.G."/>
            <person name="Robin C."/>
            <person name="Rogers Y.H."/>
            <person name="Rohde C."/>
            <person name="Rozas J."/>
            <person name="Rubenfield M.J."/>
            <person name="Ruiz A."/>
            <person name="Russo S."/>
            <person name="Salzberg S.L."/>
            <person name="Sanchez-Gracia A."/>
            <person name="Saranga D.J."/>
            <person name="Sato H."/>
            <person name="Schaeffer S.W."/>
            <person name="Schatz M.C."/>
            <person name="Schlenke T."/>
            <person name="Schwartz R."/>
            <person name="Segarra C."/>
            <person name="Singh R.S."/>
            <person name="Sirot L."/>
            <person name="Sirota M."/>
            <person name="Sisneros N.B."/>
            <person name="Smith C.D."/>
            <person name="Smith T.F."/>
            <person name="Spieth J."/>
            <person name="Stage D.E."/>
            <person name="Stark A."/>
            <person name="Stephan W."/>
            <person name="Strausberg R.L."/>
            <person name="Strempel S."/>
            <person name="Sturgill D."/>
            <person name="Sutton G."/>
            <person name="Sutton G.G."/>
            <person name="Tao W."/>
            <person name="Teichmann S."/>
            <person name="Tobari Y.N."/>
            <person name="Tomimura Y."/>
            <person name="Tsolas J.M."/>
            <person name="Valente V.L."/>
            <person name="Venter E."/>
            <person name="Venter J.C."/>
            <person name="Vicario S."/>
            <person name="Vieira F.G."/>
            <person name="Vilella A.J."/>
            <person name="Villasante A."/>
            <person name="Walenz B."/>
            <person name="Wang J."/>
            <person name="Wasserman M."/>
            <person name="Watts T."/>
            <person name="Wilson D."/>
            <person name="Wilson R.K."/>
            <person name="Wing R.A."/>
            <person name="Wolfner M.F."/>
            <person name="Wong A."/>
            <person name="Wong G.K."/>
            <person name="Wu C.I."/>
            <person name="Wu G."/>
            <person name="Yamamoto D."/>
            <person name="Yang H.P."/>
            <person name="Yang S.P."/>
            <person name="Yorke J.A."/>
            <person name="Yoshida K."/>
            <person name="Zdobnov E."/>
            <person name="Zhang P."/>
            <person name="Zhang Y."/>
            <person name="Zimin A.V."/>
            <person name="Baldwin J."/>
            <person name="Abdouelleil A."/>
            <person name="Abdulkadir J."/>
            <person name="Abebe A."/>
            <person name="Abera B."/>
            <person name="Abreu J."/>
            <person name="Acer S.C."/>
            <person name="Aftuck L."/>
            <person name="Alexander A."/>
            <person name="An P."/>
            <person name="Anderson E."/>
            <person name="Anderson S."/>
            <person name="Arachi H."/>
            <person name="Azer M."/>
            <person name="Bachantsang P."/>
            <person name="Barry A."/>
            <person name="Bayul T."/>
            <person name="Berlin A."/>
            <person name="Bessette D."/>
            <person name="Bloom T."/>
            <person name="Blye J."/>
            <person name="Boguslavskiy L."/>
            <person name="Bonnet C."/>
            <person name="Boukhgalter B."/>
            <person name="Bourzgui I."/>
            <person name="Brown A."/>
            <person name="Cahill P."/>
            <person name="Channer S."/>
            <person name="Cheshatsang Y."/>
            <person name="Chuda L."/>
            <person name="Citroen M."/>
            <person name="Collymore A."/>
            <person name="Cooke P."/>
            <person name="Costello M."/>
            <person name="D'Aco K."/>
            <person name="Daza R."/>
            <person name="De Haan G."/>
            <person name="DeGray S."/>
            <person name="DeMaso C."/>
            <person name="Dhargay N."/>
            <person name="Dooley K."/>
            <person name="Dooley E."/>
            <person name="Doricent M."/>
            <person name="Dorje P."/>
            <person name="Dorjee K."/>
            <person name="Dupes A."/>
            <person name="Elong R."/>
            <person name="Falk J."/>
            <person name="Farina A."/>
            <person name="Faro S."/>
            <person name="Ferguson D."/>
            <person name="Fisher S."/>
            <person name="Foley C.D."/>
            <person name="Franke A."/>
            <person name="Friedrich D."/>
            <person name="Gadbois L."/>
            <person name="Gearin G."/>
            <person name="Gearin C.R."/>
            <person name="Giannoukos G."/>
            <person name="Goode T."/>
            <person name="Graham J."/>
            <person name="Grandbois E."/>
            <person name="Grewal S."/>
            <person name="Gyaltsen K."/>
            <person name="Hafez N."/>
            <person name="Hagos B."/>
            <person name="Hall J."/>
            <person name="Henson C."/>
            <person name="Hollinger A."/>
            <person name="Honan T."/>
            <person name="Huard M.D."/>
            <person name="Hughes L."/>
            <person name="Hurhula B."/>
            <person name="Husby M.E."/>
            <person name="Kamat A."/>
            <person name="Kanga B."/>
            <person name="Kashin S."/>
            <person name="Khazanovich D."/>
            <person name="Kisner P."/>
            <person name="Lance K."/>
            <person name="Lara M."/>
            <person name="Lee W."/>
            <person name="Lennon N."/>
            <person name="Letendre F."/>
            <person name="LeVine R."/>
            <person name="Lipovsky A."/>
            <person name="Liu X."/>
            <person name="Liu J."/>
            <person name="Liu S."/>
            <person name="Lokyitsang T."/>
            <person name="Lokyitsang Y."/>
            <person name="Lubonja R."/>
            <person name="Lui A."/>
            <person name="MacDonald P."/>
            <person name="Magnisalis V."/>
            <person name="Maru K."/>
            <person name="Matthews C."/>
            <person name="McCusker W."/>
            <person name="McDonough S."/>
            <person name="Mehta T."/>
            <person name="Meldrim J."/>
            <person name="Meneus L."/>
            <person name="Mihai O."/>
            <person name="Mihalev A."/>
            <person name="Mihova T."/>
            <person name="Mittelman R."/>
            <person name="Mlenga V."/>
            <person name="Montmayeur A."/>
            <person name="Mulrain L."/>
            <person name="Navidi A."/>
            <person name="Naylor J."/>
            <person name="Negash T."/>
            <person name="Nguyen T."/>
            <person name="Nguyen N."/>
            <person name="Nicol R."/>
            <person name="Norbu C."/>
            <person name="Norbu N."/>
            <person name="Novod N."/>
            <person name="O'Neill B."/>
            <person name="Osman S."/>
            <person name="Markiewicz E."/>
            <person name="Oyono O.L."/>
            <person name="Patti C."/>
            <person name="Phunkhang P."/>
            <person name="Pierre F."/>
            <person name="Priest M."/>
            <person name="Raghuraman S."/>
            <person name="Rege F."/>
            <person name="Reyes R."/>
            <person name="Rise C."/>
            <person name="Rogov P."/>
            <person name="Ross K."/>
            <person name="Ryan E."/>
            <person name="Settipalli S."/>
            <person name="Shea T."/>
            <person name="Sherpa N."/>
            <person name="Shi L."/>
            <person name="Shih D."/>
            <person name="Sparrow T."/>
            <person name="Spaulding J."/>
            <person name="Stalker J."/>
            <person name="Stange-Thomann N."/>
            <person name="Stavropoulos S."/>
            <person name="Stone C."/>
            <person name="Strader C."/>
            <person name="Tesfaye S."/>
            <person name="Thomson T."/>
            <person name="Thoulutsang Y."/>
            <person name="Thoulutsang D."/>
            <person name="Topham K."/>
            <person name="Topping I."/>
            <person name="Tsamla T."/>
            <person name="Vassiliev H."/>
            <person name="Vo A."/>
            <person name="Wangchuk T."/>
            <person name="Wangdi T."/>
            <person name="Weiand M."/>
            <person name="Wilkinson J."/>
            <person name="Wilson A."/>
            <person name="Yadav S."/>
            <person name="Young G."/>
            <person name="Yu Q."/>
            <person name="Zembek L."/>
            <person name="Zhong D."/>
            <person name="Zimmer A."/>
            <person name="Zwirko Z."/>
            <person name="Jaffe D.B."/>
            <person name="Alvarez P."/>
            <person name="Brockman W."/>
            <person name="Butler J."/>
            <person name="Chin C."/>
            <person name="Gnerre S."/>
            <person name="Grabherr M."/>
            <person name="Kleber M."/>
            <person name="Mauceli E."/>
            <person name="MacCallum I."/>
        </authorList>
    </citation>
    <scope>NUCLEOTIDE SEQUENCE [LARGE SCALE GENOMIC DNA]</scope>
    <source>
        <strain evidence="3">Tai18E2 / Tucson 14021-0261.01</strain>
    </source>
</reference>
<evidence type="ECO:0000313" key="3">
    <source>
        <dbReference type="Proteomes" id="UP000002282"/>
    </source>
</evidence>
<keyword evidence="1" id="KW-1133">Transmembrane helix</keyword>
<keyword evidence="1" id="KW-0812">Transmembrane</keyword>
<accession>A0A0R1E8E8</accession>
<feature type="transmembrane region" description="Helical" evidence="1">
    <location>
        <begin position="21"/>
        <end position="38"/>
    </location>
</feature>
<keyword evidence="1" id="KW-0472">Membrane</keyword>
<protein>
    <submittedName>
        <fullName evidence="2">Uncharacterized protein</fullName>
    </submittedName>
</protein>
<name>A0A0R1E8E8_DROYA</name>
<evidence type="ECO:0000256" key="1">
    <source>
        <dbReference type="SAM" id="Phobius"/>
    </source>
</evidence>
<gene>
    <name evidence="2" type="primary">Dyak\GE28873</name>
    <name evidence="2" type="synonym">GE28873</name>
    <name evidence="2" type="ORF">Dyak_GE28873</name>
</gene>
<reference evidence="2 3" key="2">
    <citation type="journal article" date="2007" name="PLoS Biol.">
        <title>Principles of genome evolution in the Drosophila melanogaster species group.</title>
        <authorList>
            <person name="Ranz J.M."/>
            <person name="Maurin D."/>
            <person name="Chan Y.S."/>
            <person name="von Grotthuss M."/>
            <person name="Hillier L.W."/>
            <person name="Roote J."/>
            <person name="Ashburner M."/>
            <person name="Bergman C.M."/>
        </authorList>
    </citation>
    <scope>NUCLEOTIDE SEQUENCE [LARGE SCALE GENOMIC DNA]</scope>
    <source>
        <strain evidence="3">Tai18E2 / Tucson 14021-0261.01</strain>
    </source>
</reference>